<dbReference type="PROSITE" id="PS00143">
    <property type="entry name" value="INSULINASE"/>
    <property type="match status" value="1"/>
</dbReference>
<dbReference type="InterPro" id="IPR011249">
    <property type="entry name" value="Metalloenz_LuxS/M16"/>
</dbReference>
<dbReference type="OrthoDB" id="9811314at2"/>
<sequence length="420" mass="46740">MADANVRLRTLENGVRVYTEPMREATSVALGVWIRAGSRDEPEERAGITHLMEHMLFKGTPRLDALGLAQAFESIGAQENAATSQEYTFVYARFLPQHLERALEIMTDMVVNPTLADLEREREVIVEEIKMYEDRPDQMVGEYLSGLIFNRDPLGRPVIGTAETVRSVDHNTLRDFHRGAYTAPNVFVAAAGRLNPERLERLVEERLSGLPEGRPFERAARPQPPESRASFTFKETEQYHVALGASGISASDEDRFAMAALNNILGGGMSSRLFQEVREKRGLAYAVYSYHQSYSDAGELEIYAGSTAGNVQEAVRVISEQIASLREEPVSEEELSRTKEQLKSSTLLALESTGARMSRIGRSVITGAELLTPEEIAGRIDAVTAEDVLRLARRHLAPERMYLAAIGPKELDLQRYISAN</sequence>
<name>A0A4R1BH76_9ACTN</name>
<evidence type="ECO:0000313" key="5">
    <source>
        <dbReference type="EMBL" id="TCJ16626.1"/>
    </source>
</evidence>
<dbReference type="GO" id="GO:0046872">
    <property type="term" value="F:metal ion binding"/>
    <property type="evidence" value="ECO:0007669"/>
    <property type="project" value="InterPro"/>
</dbReference>
<dbReference type="SUPFAM" id="SSF63411">
    <property type="entry name" value="LuxS/MPP-like metallohydrolase"/>
    <property type="match status" value="2"/>
</dbReference>
<feature type="domain" description="Peptidase M16 N-terminal" evidence="3">
    <location>
        <begin position="17"/>
        <end position="161"/>
    </location>
</feature>
<evidence type="ECO:0000256" key="1">
    <source>
        <dbReference type="ARBA" id="ARBA00007261"/>
    </source>
</evidence>
<evidence type="ECO:0000259" key="4">
    <source>
        <dbReference type="Pfam" id="PF05193"/>
    </source>
</evidence>
<dbReference type="EMBL" id="SKBU01000015">
    <property type="protein sequence ID" value="TCJ16626.1"/>
    <property type="molecule type" value="Genomic_DNA"/>
</dbReference>
<dbReference type="AlphaFoldDB" id="A0A4R1BH76"/>
<comment type="caution">
    <text evidence="5">The sequence shown here is derived from an EMBL/GenBank/DDBJ whole genome shotgun (WGS) entry which is preliminary data.</text>
</comment>
<dbReference type="InterPro" id="IPR050361">
    <property type="entry name" value="MPP/UQCRC_Complex"/>
</dbReference>
<evidence type="ECO:0000259" key="3">
    <source>
        <dbReference type="Pfam" id="PF00675"/>
    </source>
</evidence>
<comment type="similarity">
    <text evidence="1 2">Belongs to the peptidase M16 family.</text>
</comment>
<reference evidence="5 6" key="1">
    <citation type="submission" date="2019-03" db="EMBL/GenBank/DDBJ databases">
        <title>Whole genome sequence of a novel Rubrobacter taiwanensis strain, isolated from Yellowstone National Park.</title>
        <authorList>
            <person name="Freed S."/>
            <person name="Ramaley R.F."/>
            <person name="Kyndt J.A."/>
        </authorList>
    </citation>
    <scope>NUCLEOTIDE SEQUENCE [LARGE SCALE GENOMIC DNA]</scope>
    <source>
        <strain evidence="5 6">Yellowstone</strain>
    </source>
</reference>
<dbReference type="InterPro" id="IPR007863">
    <property type="entry name" value="Peptidase_M16_C"/>
</dbReference>
<dbReference type="Gene3D" id="3.30.830.10">
    <property type="entry name" value="Metalloenzyme, LuxS/M16 peptidase-like"/>
    <property type="match status" value="2"/>
</dbReference>
<accession>A0A4R1BH76</accession>
<dbReference type="Pfam" id="PF05193">
    <property type="entry name" value="Peptidase_M16_C"/>
    <property type="match status" value="1"/>
</dbReference>
<dbReference type="GO" id="GO:0004222">
    <property type="term" value="F:metalloendopeptidase activity"/>
    <property type="evidence" value="ECO:0007669"/>
    <property type="project" value="InterPro"/>
</dbReference>
<dbReference type="InterPro" id="IPR011765">
    <property type="entry name" value="Pept_M16_N"/>
</dbReference>
<dbReference type="InterPro" id="IPR001431">
    <property type="entry name" value="Pept_M16_Zn_BS"/>
</dbReference>
<proteinExistence type="inferred from homology"/>
<organism evidence="5 6">
    <name type="scientific">Rubrobacter taiwanensis</name>
    <dbReference type="NCBI Taxonomy" id="185139"/>
    <lineage>
        <taxon>Bacteria</taxon>
        <taxon>Bacillati</taxon>
        <taxon>Actinomycetota</taxon>
        <taxon>Rubrobacteria</taxon>
        <taxon>Rubrobacterales</taxon>
        <taxon>Rubrobacteraceae</taxon>
        <taxon>Rubrobacter</taxon>
    </lineage>
</organism>
<evidence type="ECO:0000313" key="6">
    <source>
        <dbReference type="Proteomes" id="UP000295244"/>
    </source>
</evidence>
<dbReference type="Proteomes" id="UP000295244">
    <property type="component" value="Unassembled WGS sequence"/>
</dbReference>
<dbReference type="RefSeq" id="WP_132690651.1">
    <property type="nucleotide sequence ID" value="NZ_SKBU01000015.1"/>
</dbReference>
<evidence type="ECO:0000256" key="2">
    <source>
        <dbReference type="RuleBase" id="RU004447"/>
    </source>
</evidence>
<protein>
    <submittedName>
        <fullName evidence="5">Insulinase family protein</fullName>
    </submittedName>
</protein>
<feature type="domain" description="Peptidase M16 C-terminal" evidence="4">
    <location>
        <begin position="168"/>
        <end position="342"/>
    </location>
</feature>
<keyword evidence="6" id="KW-1185">Reference proteome</keyword>
<dbReference type="PANTHER" id="PTHR11851">
    <property type="entry name" value="METALLOPROTEASE"/>
    <property type="match status" value="1"/>
</dbReference>
<gene>
    <name evidence="5" type="ORF">E0L93_07740</name>
</gene>
<dbReference type="GO" id="GO:0006508">
    <property type="term" value="P:proteolysis"/>
    <property type="evidence" value="ECO:0007669"/>
    <property type="project" value="InterPro"/>
</dbReference>
<dbReference type="PANTHER" id="PTHR11851:SF49">
    <property type="entry name" value="MITOCHONDRIAL-PROCESSING PEPTIDASE SUBUNIT ALPHA"/>
    <property type="match status" value="1"/>
</dbReference>
<dbReference type="Pfam" id="PF00675">
    <property type="entry name" value="Peptidase_M16"/>
    <property type="match status" value="1"/>
</dbReference>